<dbReference type="AlphaFoldDB" id="A0A1U9QXL6"/>
<dbReference type="InterPro" id="IPR029068">
    <property type="entry name" value="Glyas_Bleomycin-R_OHBP_Dase"/>
</dbReference>
<accession>A0A1U9QXL6</accession>
<proteinExistence type="predicted"/>
<dbReference type="PANTHER" id="PTHR36437">
    <property type="entry name" value="GLYOXALASE/BLEOMYCIN RESISTANCE PROTEIN/DIOXYGENASE"/>
    <property type="match status" value="1"/>
</dbReference>
<dbReference type="RefSeq" id="WP_078077636.1">
    <property type="nucleotide sequence ID" value="NZ_CP018047.1"/>
</dbReference>
<dbReference type="Proteomes" id="UP000189677">
    <property type="component" value="Chromosome"/>
</dbReference>
<keyword evidence="3" id="KW-1185">Reference proteome</keyword>
<dbReference type="Gene3D" id="3.10.180.10">
    <property type="entry name" value="2,3-Dihydroxybiphenyl 1,2-Dioxygenase, domain 1"/>
    <property type="match status" value="1"/>
</dbReference>
<sequence length="128" mass="13990">MKIHMAGVFVDDQAEALRFYTEVLGFQKKHDVPVGEDRWITVVSPADPDGTELLLEPSGHPAVKPFREALVADGIPYTSFAVEDVHAEFARLQGLGVRFTQEPVEMGPVTVAVFDDTCGNLIQIAHTA</sequence>
<dbReference type="KEGG" id="snw:BBN63_25250"/>
<dbReference type="Pfam" id="PF00903">
    <property type="entry name" value="Glyoxalase"/>
    <property type="match status" value="1"/>
</dbReference>
<dbReference type="PROSITE" id="PS51819">
    <property type="entry name" value="VOC"/>
    <property type="match status" value="1"/>
</dbReference>
<feature type="domain" description="VOC" evidence="1">
    <location>
        <begin position="2"/>
        <end position="127"/>
    </location>
</feature>
<dbReference type="PANTHER" id="PTHR36437:SF2">
    <property type="entry name" value="GLYOXALASE_BLEOMYCIN RESISTANCE PROTEIN_DIOXYGENASE"/>
    <property type="match status" value="1"/>
</dbReference>
<organism evidence="2 3">
    <name type="scientific">Streptomyces niveus</name>
    <name type="common">Streptomyces spheroides</name>
    <dbReference type="NCBI Taxonomy" id="193462"/>
    <lineage>
        <taxon>Bacteria</taxon>
        <taxon>Bacillati</taxon>
        <taxon>Actinomycetota</taxon>
        <taxon>Actinomycetes</taxon>
        <taxon>Kitasatosporales</taxon>
        <taxon>Streptomycetaceae</taxon>
        <taxon>Streptomyces</taxon>
    </lineage>
</organism>
<evidence type="ECO:0000313" key="2">
    <source>
        <dbReference type="EMBL" id="AQU68996.1"/>
    </source>
</evidence>
<dbReference type="CDD" id="cd07263">
    <property type="entry name" value="VOC_like"/>
    <property type="match status" value="1"/>
</dbReference>
<name>A0A1U9QXL6_STRNV</name>
<dbReference type="InterPro" id="IPR004360">
    <property type="entry name" value="Glyas_Fos-R_dOase_dom"/>
</dbReference>
<reference evidence="2 3" key="1">
    <citation type="submission" date="2016-11" db="EMBL/GenBank/DDBJ databases">
        <title>Complete genome sequence of Streptomyces niveus SCSIO 3406.</title>
        <authorList>
            <person name="Zhu Q."/>
            <person name="Cheng W."/>
            <person name="Song Y."/>
            <person name="Li Q."/>
            <person name="Ju J."/>
        </authorList>
    </citation>
    <scope>NUCLEOTIDE SEQUENCE [LARGE SCALE GENOMIC DNA]</scope>
    <source>
        <strain evidence="2 3">SCSIO 3406</strain>
    </source>
</reference>
<gene>
    <name evidence="2" type="ORF">BBN63_25250</name>
</gene>
<dbReference type="InterPro" id="IPR037523">
    <property type="entry name" value="VOC_core"/>
</dbReference>
<evidence type="ECO:0000259" key="1">
    <source>
        <dbReference type="PROSITE" id="PS51819"/>
    </source>
</evidence>
<dbReference type="EMBL" id="CP018047">
    <property type="protein sequence ID" value="AQU68996.1"/>
    <property type="molecule type" value="Genomic_DNA"/>
</dbReference>
<dbReference type="SUPFAM" id="SSF54593">
    <property type="entry name" value="Glyoxalase/Bleomycin resistance protein/Dihydroxybiphenyl dioxygenase"/>
    <property type="match status" value="1"/>
</dbReference>
<protein>
    <submittedName>
        <fullName evidence="2">Bleomycin resistance protein</fullName>
    </submittedName>
</protein>
<dbReference type="OrthoDB" id="197463at2"/>
<evidence type="ECO:0000313" key="3">
    <source>
        <dbReference type="Proteomes" id="UP000189677"/>
    </source>
</evidence>